<sequence>ISAWSIACPLFTAVIPSVCMTVTWCTYLLVTKTSCTTTSLQASALSKSQNSQFKLCFYQQKKGGTQKQMTTNR</sequence>
<name>A0A0B7B5K7_9EUPU</name>
<reference evidence="1" key="1">
    <citation type="submission" date="2014-12" db="EMBL/GenBank/DDBJ databases">
        <title>Insight into the proteome of Arion vulgaris.</title>
        <authorList>
            <person name="Aradska J."/>
            <person name="Bulat T."/>
            <person name="Smidak R."/>
            <person name="Sarate P."/>
            <person name="Gangsoo J."/>
            <person name="Sialana F."/>
            <person name="Bilban M."/>
            <person name="Lubec G."/>
        </authorList>
    </citation>
    <scope>NUCLEOTIDE SEQUENCE</scope>
    <source>
        <tissue evidence="1">Skin</tissue>
    </source>
</reference>
<evidence type="ECO:0000313" key="1">
    <source>
        <dbReference type="EMBL" id="CEK88639.1"/>
    </source>
</evidence>
<dbReference type="EMBL" id="HACG01041774">
    <property type="protein sequence ID" value="CEK88639.1"/>
    <property type="molecule type" value="Transcribed_RNA"/>
</dbReference>
<dbReference type="AlphaFoldDB" id="A0A0B7B5K7"/>
<organism evidence="1">
    <name type="scientific">Arion vulgaris</name>
    <dbReference type="NCBI Taxonomy" id="1028688"/>
    <lineage>
        <taxon>Eukaryota</taxon>
        <taxon>Metazoa</taxon>
        <taxon>Spiralia</taxon>
        <taxon>Lophotrochozoa</taxon>
        <taxon>Mollusca</taxon>
        <taxon>Gastropoda</taxon>
        <taxon>Heterobranchia</taxon>
        <taxon>Euthyneura</taxon>
        <taxon>Panpulmonata</taxon>
        <taxon>Eupulmonata</taxon>
        <taxon>Stylommatophora</taxon>
        <taxon>Helicina</taxon>
        <taxon>Arionoidea</taxon>
        <taxon>Arionidae</taxon>
        <taxon>Arion</taxon>
    </lineage>
</organism>
<feature type="non-terminal residue" evidence="1">
    <location>
        <position position="1"/>
    </location>
</feature>
<protein>
    <submittedName>
        <fullName evidence="1">Uncharacterized protein</fullName>
    </submittedName>
</protein>
<accession>A0A0B7B5K7</accession>
<gene>
    <name evidence="1" type="primary">ORF166304</name>
</gene>
<proteinExistence type="predicted"/>